<sequence length="241" mass="27453">MATYFGEVIFPSSRAFWDEYDGEDLSNELQEEVKLNVKWLQDKPTCINKLMLIEGDVITDFSKECLCHDSEEVCIIEDHCNKKLVTIFQVNKDLYVCIVAPNFDIKLAGELVLNISDILSSSKSIYLITWRHVSQYKSENTPTVPSFIRCLYTKNESDLCKLHKDLLEQPNIIYGVAAGVLSYAEMMELPCVLYTLYTDGFILDSKAAEPLIEIFAEITGQTIHNITFVGKSLFNKGNLYM</sequence>
<reference evidence="4" key="2">
    <citation type="journal article" date="2023" name="Commun. Biol.">
        <title>Intrasexual cuticular hydrocarbon dimorphism in a wasp sheds light on hydrocarbon biosynthesis genes in Hymenoptera.</title>
        <authorList>
            <person name="Moris V.C."/>
            <person name="Podsiadlowski L."/>
            <person name="Martin S."/>
            <person name="Oeyen J.P."/>
            <person name="Donath A."/>
            <person name="Petersen M."/>
            <person name="Wilbrandt J."/>
            <person name="Misof B."/>
            <person name="Liedtke D."/>
            <person name="Thamm M."/>
            <person name="Scheiner R."/>
            <person name="Schmitt T."/>
            <person name="Niehuis O."/>
        </authorList>
    </citation>
    <scope>NUCLEOTIDE SEQUENCE</scope>
    <source>
        <strain evidence="4">GBR_01_08_01A</strain>
    </source>
</reference>
<dbReference type="GO" id="GO:0005783">
    <property type="term" value="C:endoplasmic reticulum"/>
    <property type="evidence" value="ECO:0007669"/>
    <property type="project" value="InterPro"/>
</dbReference>
<comment type="caution">
    <text evidence="4">The sequence shown here is derived from an EMBL/GenBank/DDBJ whole genome shotgun (WGS) entry which is preliminary data.</text>
</comment>
<dbReference type="Pfam" id="PF16094">
    <property type="entry name" value="PAC1"/>
    <property type="match status" value="1"/>
</dbReference>
<dbReference type="PANTHER" id="PTHR15069">
    <property type="entry name" value="PROTEASOME ASSEMBLY CHAPERONE 1"/>
    <property type="match status" value="1"/>
</dbReference>
<reference evidence="4" key="1">
    <citation type="submission" date="2021-08" db="EMBL/GenBank/DDBJ databases">
        <authorList>
            <person name="Misof B."/>
            <person name="Oliver O."/>
            <person name="Podsiadlowski L."/>
            <person name="Donath A."/>
            <person name="Peters R."/>
            <person name="Mayer C."/>
            <person name="Rust J."/>
            <person name="Gunkel S."/>
            <person name="Lesny P."/>
            <person name="Martin S."/>
            <person name="Oeyen J.P."/>
            <person name="Petersen M."/>
            <person name="Panagiotis P."/>
            <person name="Wilbrandt J."/>
            <person name="Tanja T."/>
        </authorList>
    </citation>
    <scope>NUCLEOTIDE SEQUENCE</scope>
    <source>
        <strain evidence="4">GBR_01_08_01A</strain>
        <tissue evidence="4">Thorax + abdomen</tissue>
    </source>
</reference>
<protein>
    <recommendedName>
        <fullName evidence="2">Proteasome assembly chaperone 1</fullName>
    </recommendedName>
</protein>
<dbReference type="GO" id="GO:0070628">
    <property type="term" value="F:proteasome binding"/>
    <property type="evidence" value="ECO:0007669"/>
    <property type="project" value="TreeGrafter"/>
</dbReference>
<evidence type="ECO:0000256" key="1">
    <source>
        <dbReference type="ARBA" id="ARBA00005261"/>
    </source>
</evidence>
<organism evidence="4 5">
    <name type="scientific">Odynerus spinipes</name>
    <dbReference type="NCBI Taxonomy" id="1348599"/>
    <lineage>
        <taxon>Eukaryota</taxon>
        <taxon>Metazoa</taxon>
        <taxon>Ecdysozoa</taxon>
        <taxon>Arthropoda</taxon>
        <taxon>Hexapoda</taxon>
        <taxon>Insecta</taxon>
        <taxon>Pterygota</taxon>
        <taxon>Neoptera</taxon>
        <taxon>Endopterygota</taxon>
        <taxon>Hymenoptera</taxon>
        <taxon>Apocrita</taxon>
        <taxon>Aculeata</taxon>
        <taxon>Vespoidea</taxon>
        <taxon>Vespidae</taxon>
        <taxon>Eumeninae</taxon>
        <taxon>Odynerus</taxon>
    </lineage>
</organism>
<proteinExistence type="inferred from homology"/>
<comment type="similarity">
    <text evidence="1">Belongs to the PSMG1 family.</text>
</comment>
<evidence type="ECO:0000256" key="2">
    <source>
        <dbReference type="ARBA" id="ARBA00019180"/>
    </source>
</evidence>
<dbReference type="EMBL" id="JAIFRP010000002">
    <property type="protein sequence ID" value="KAK2589240.1"/>
    <property type="molecule type" value="Genomic_DNA"/>
</dbReference>
<evidence type="ECO:0000313" key="4">
    <source>
        <dbReference type="EMBL" id="KAK2589240.1"/>
    </source>
</evidence>
<gene>
    <name evidence="4" type="ORF">KPH14_002041</name>
</gene>
<dbReference type="Proteomes" id="UP001258017">
    <property type="component" value="Unassembled WGS sequence"/>
</dbReference>
<keyword evidence="5" id="KW-1185">Reference proteome</keyword>
<keyword evidence="3" id="KW-0143">Chaperone</keyword>
<dbReference type="InterPro" id="IPR016565">
    <property type="entry name" value="Proteasome_assmbl_chp_1"/>
</dbReference>
<name>A0AAD9S170_9HYME</name>
<evidence type="ECO:0000313" key="5">
    <source>
        <dbReference type="Proteomes" id="UP001258017"/>
    </source>
</evidence>
<dbReference type="AlphaFoldDB" id="A0AAD9S170"/>
<dbReference type="GO" id="GO:0080129">
    <property type="term" value="P:proteasome core complex assembly"/>
    <property type="evidence" value="ECO:0007669"/>
    <property type="project" value="TreeGrafter"/>
</dbReference>
<accession>A0AAD9S170</accession>
<dbReference type="PANTHER" id="PTHR15069:SF1">
    <property type="entry name" value="PROTEASOME ASSEMBLY CHAPERONE 1"/>
    <property type="match status" value="1"/>
</dbReference>
<evidence type="ECO:0000256" key="3">
    <source>
        <dbReference type="ARBA" id="ARBA00023186"/>
    </source>
</evidence>